<dbReference type="InterPro" id="IPR008554">
    <property type="entry name" value="Glutaredoxin-like"/>
</dbReference>
<organism evidence="1 2">
    <name type="scientific">Methylotuvimicrobium buryatense</name>
    <name type="common">Methylomicrobium buryatense</name>
    <dbReference type="NCBI Taxonomy" id="95641"/>
    <lineage>
        <taxon>Bacteria</taxon>
        <taxon>Pseudomonadati</taxon>
        <taxon>Pseudomonadota</taxon>
        <taxon>Gammaproteobacteria</taxon>
        <taxon>Methylococcales</taxon>
        <taxon>Methylococcaceae</taxon>
        <taxon>Methylotuvimicrobium</taxon>
    </lineage>
</organism>
<dbReference type="InterPro" id="IPR036249">
    <property type="entry name" value="Thioredoxin-like_sf"/>
</dbReference>
<gene>
    <name evidence="1" type="ORF">EQU24_19260</name>
</gene>
<dbReference type="Proteomes" id="UP000305881">
    <property type="component" value="Chromosome"/>
</dbReference>
<dbReference type="SUPFAM" id="SSF52833">
    <property type="entry name" value="Thioredoxin-like"/>
    <property type="match status" value="1"/>
</dbReference>
<evidence type="ECO:0000313" key="2">
    <source>
        <dbReference type="Proteomes" id="UP000305881"/>
    </source>
</evidence>
<dbReference type="PANTHER" id="PTHR33558">
    <property type="entry name" value="GLUTAREDOXIN-LIKE PROTEIN C5ORF63 HOMOLOG"/>
    <property type="match status" value="1"/>
</dbReference>
<accession>A0A4P9UWJ5</accession>
<proteinExistence type="predicted"/>
<protein>
    <submittedName>
        <fullName evidence="1">Glutaredoxin family protein</fullName>
    </submittedName>
</protein>
<reference evidence="2" key="1">
    <citation type="journal article" date="2019" name="J. Bacteriol.">
        <title>A Mutagenic Screen Identifies a TonB-Dependent Receptor Required for the Lanthanide Metal Switch in the Type I Methanotroph 'Methylotuvimicrobium buryatense' 5GB1C.</title>
        <authorList>
            <person name="Groom J.D."/>
            <person name="Ford S.M."/>
            <person name="Pesesky M.W."/>
            <person name="Lidstrom M.E."/>
        </authorList>
    </citation>
    <scope>NUCLEOTIDE SEQUENCE [LARGE SCALE GENOMIC DNA]</scope>
    <source>
        <strain evidence="2">5GB1C</strain>
    </source>
</reference>
<dbReference type="EMBL" id="CP035467">
    <property type="protein sequence ID" value="QCW84136.1"/>
    <property type="molecule type" value="Genomic_DNA"/>
</dbReference>
<dbReference type="OrthoDB" id="8537427at2"/>
<dbReference type="Pfam" id="PF05768">
    <property type="entry name" value="Glrx-like"/>
    <property type="match status" value="1"/>
</dbReference>
<keyword evidence="2" id="KW-1185">Reference proteome</keyword>
<dbReference type="KEGG" id="mbur:EQU24_19260"/>
<sequence>MIKLILFGTQGCHLCEQAEEMLNSYLADNNDIEIESIDIAEQTQWQERYAIRIPVLLHEASGSELCWPFDRLDVERLVAMISGKYDGKR</sequence>
<name>A0A4P9UWJ5_METBY</name>
<dbReference type="AlphaFoldDB" id="A0A4P9UWJ5"/>
<dbReference type="STRING" id="675511.GCA_000341735_03592"/>
<dbReference type="InterPro" id="IPR052565">
    <property type="entry name" value="Glutaredoxin-like_YDR286C"/>
</dbReference>
<dbReference type="Gene3D" id="3.40.30.10">
    <property type="entry name" value="Glutaredoxin"/>
    <property type="match status" value="1"/>
</dbReference>
<dbReference type="PANTHER" id="PTHR33558:SF1">
    <property type="entry name" value="GLUTAREDOXIN-LIKE PROTEIN C5ORF63 HOMOLOG"/>
    <property type="match status" value="1"/>
</dbReference>
<dbReference type="RefSeq" id="WP_017842001.1">
    <property type="nucleotide sequence ID" value="NZ_CP035467.1"/>
</dbReference>
<evidence type="ECO:0000313" key="1">
    <source>
        <dbReference type="EMBL" id="QCW84136.1"/>
    </source>
</evidence>